<name>A0ABX0NCG5_9BURK</name>
<gene>
    <name evidence="1" type="ORF">F2P44_12810</name>
</gene>
<dbReference type="Proteomes" id="UP000621455">
    <property type="component" value="Unassembled WGS sequence"/>
</dbReference>
<protein>
    <submittedName>
        <fullName evidence="1">Uncharacterized protein</fullName>
    </submittedName>
</protein>
<dbReference type="RefSeq" id="WP_167087107.1">
    <property type="nucleotide sequence ID" value="NZ_WHJG01000011.1"/>
</dbReference>
<accession>A0ABX0NCG5</accession>
<dbReference type="EMBL" id="WHJG01000011">
    <property type="protein sequence ID" value="NHZ80151.1"/>
    <property type="molecule type" value="Genomic_DNA"/>
</dbReference>
<reference evidence="1 2" key="1">
    <citation type="submission" date="2019-10" db="EMBL/GenBank/DDBJ databases">
        <title>Taxonomy of Antarctic Massilia spp.: description of Massilia rubra sp. nov., Massilia aquatica sp. nov., Massilia mucilaginosa sp. nov., Massilia frigida sp. nov. isolated from streams, lakes and regoliths.</title>
        <authorList>
            <person name="Holochova P."/>
            <person name="Sedlacek I."/>
            <person name="Kralova S."/>
            <person name="Maslanova I."/>
            <person name="Busse H.-J."/>
            <person name="Stankova E."/>
            <person name="Vrbovska V."/>
            <person name="Kovarovic V."/>
            <person name="Bartak M."/>
            <person name="Svec P."/>
            <person name="Pantucek R."/>
        </authorList>
    </citation>
    <scope>NUCLEOTIDE SEQUENCE [LARGE SCALE GENOMIC DNA]</scope>
    <source>
        <strain evidence="1 2">CCM 8695</strain>
    </source>
</reference>
<comment type="caution">
    <text evidence="1">The sequence shown here is derived from an EMBL/GenBank/DDBJ whole genome shotgun (WGS) entry which is preliminary data.</text>
</comment>
<evidence type="ECO:0000313" key="2">
    <source>
        <dbReference type="Proteomes" id="UP000621455"/>
    </source>
</evidence>
<keyword evidence="2" id="KW-1185">Reference proteome</keyword>
<proteinExistence type="predicted"/>
<organism evidence="1 2">
    <name type="scientific">Massilia frigida</name>
    <dbReference type="NCBI Taxonomy" id="2609281"/>
    <lineage>
        <taxon>Bacteria</taxon>
        <taxon>Pseudomonadati</taxon>
        <taxon>Pseudomonadota</taxon>
        <taxon>Betaproteobacteria</taxon>
        <taxon>Burkholderiales</taxon>
        <taxon>Oxalobacteraceae</taxon>
        <taxon>Telluria group</taxon>
        <taxon>Massilia</taxon>
    </lineage>
</organism>
<evidence type="ECO:0000313" key="1">
    <source>
        <dbReference type="EMBL" id="NHZ80151.1"/>
    </source>
</evidence>
<sequence>MSDQLYKDDAVPRLLRGKVLYCFSEHFSIRERDDGVVTADQLRAASEQLISARRDAGARLRLLRKNRMAIKFMYDASMQAPGFMFRDMAGAAPLTIPVTDGHAFKDQTMGIYKVAIYRFADWPRDGVVLTPVKAVALGAIHE</sequence>